<dbReference type="RefSeq" id="WP_015771527.1">
    <property type="nucleotide sequence ID" value="NC_013174.1"/>
</dbReference>
<gene>
    <name evidence="1" type="ordered locus">Jden_1243</name>
</gene>
<dbReference type="HOGENOM" id="CLU_114601_2_1_11"/>
<evidence type="ECO:0008006" key="3">
    <source>
        <dbReference type="Google" id="ProtNLM"/>
    </source>
</evidence>
<proteinExistence type="predicted"/>
<dbReference type="InterPro" id="IPR016155">
    <property type="entry name" value="Mopterin_synth/thiamin_S_b"/>
</dbReference>
<reference evidence="1 2" key="1">
    <citation type="journal article" date="2009" name="Stand. Genomic Sci.">
        <title>Complete genome sequence of Jonesia denitrificans type strain (Prevot 55134).</title>
        <authorList>
            <person name="Pukall R."/>
            <person name="Gehrich-Schroter G."/>
            <person name="Lapidus A."/>
            <person name="Nolan M."/>
            <person name="Glavina Del Rio T."/>
            <person name="Lucas S."/>
            <person name="Chen F."/>
            <person name="Tice H."/>
            <person name="Pitluck S."/>
            <person name="Cheng J.F."/>
            <person name="Copeland A."/>
            <person name="Saunders E."/>
            <person name="Brettin T."/>
            <person name="Detter J.C."/>
            <person name="Bruce D."/>
            <person name="Goodwin L."/>
            <person name="Pati A."/>
            <person name="Ivanova N."/>
            <person name="Mavromatis K."/>
            <person name="Ovchinnikova G."/>
            <person name="Chen A."/>
            <person name="Palaniappan K."/>
            <person name="Land M."/>
            <person name="Hauser L."/>
            <person name="Chang Y.J."/>
            <person name="Jeffries C.D."/>
            <person name="Chain P."/>
            <person name="Goker M."/>
            <person name="Bristow J."/>
            <person name="Eisen J.A."/>
            <person name="Markowitz V."/>
            <person name="Hugenholtz P."/>
            <person name="Kyrpides N.C."/>
            <person name="Klenk H.P."/>
            <person name="Han C."/>
        </authorList>
    </citation>
    <scope>NUCLEOTIDE SEQUENCE [LARGE SCALE GENOMIC DNA]</scope>
    <source>
        <strain evidence="2">ATCC 14870 / DSM 20603 / BCRC 15368 / CIP 55.134 / JCM 11481 / NBRC 15587 / NCTC 10816 / Prevot 55134</strain>
    </source>
</reference>
<organism evidence="1 2">
    <name type="scientific">Jonesia denitrificans (strain ATCC 14870 / DSM 20603 / BCRC 15368 / CIP 55.134 / JCM 11481 / NBRC 15587 / NCTC 10816 / Prevot 55134)</name>
    <name type="common">Listeria denitrificans</name>
    <dbReference type="NCBI Taxonomy" id="471856"/>
    <lineage>
        <taxon>Bacteria</taxon>
        <taxon>Bacillati</taxon>
        <taxon>Actinomycetota</taxon>
        <taxon>Actinomycetes</taxon>
        <taxon>Micrococcales</taxon>
        <taxon>Jonesiaceae</taxon>
        <taxon>Jonesia</taxon>
    </lineage>
</organism>
<keyword evidence="2" id="KW-1185">Reference proteome</keyword>
<evidence type="ECO:0000313" key="2">
    <source>
        <dbReference type="Proteomes" id="UP000000628"/>
    </source>
</evidence>
<name>C7R442_JONDD</name>
<dbReference type="STRING" id="471856.Jden_1243"/>
<dbReference type="SUPFAM" id="SSF54285">
    <property type="entry name" value="MoaD/ThiS"/>
    <property type="match status" value="1"/>
</dbReference>
<evidence type="ECO:0000313" key="1">
    <source>
        <dbReference type="EMBL" id="ACV08899.1"/>
    </source>
</evidence>
<dbReference type="eggNOG" id="COG1977">
    <property type="taxonomic scope" value="Bacteria"/>
</dbReference>
<dbReference type="Gene3D" id="3.10.20.30">
    <property type="match status" value="1"/>
</dbReference>
<protein>
    <recommendedName>
        <fullName evidence="3">ThiamineS protein</fullName>
    </recommendedName>
</protein>
<dbReference type="KEGG" id="jde:Jden_1243"/>
<dbReference type="EMBL" id="CP001706">
    <property type="protein sequence ID" value="ACV08899.1"/>
    <property type="molecule type" value="Genomic_DNA"/>
</dbReference>
<dbReference type="AlphaFoldDB" id="C7R442"/>
<dbReference type="InterPro" id="IPR012675">
    <property type="entry name" value="Beta-grasp_dom_sf"/>
</dbReference>
<dbReference type="Proteomes" id="UP000000628">
    <property type="component" value="Chromosome"/>
</dbReference>
<accession>C7R442</accession>
<sequence length="84" mass="8693">MSVVTLTYYAAARAAAGGITQESFHASTLSDALAQAANQHGADMDKVLNISSLLREGTYVDKDTFDSTLTGDVALDVLPPFAGG</sequence>